<dbReference type="InterPro" id="IPR001752">
    <property type="entry name" value="Kinesin_motor_dom"/>
</dbReference>
<dbReference type="InterPro" id="IPR027417">
    <property type="entry name" value="P-loop_NTPase"/>
</dbReference>
<dbReference type="Pfam" id="PF00225">
    <property type="entry name" value="Kinesin"/>
    <property type="match status" value="1"/>
</dbReference>
<reference evidence="5" key="1">
    <citation type="journal article" date="2020" name="Nat. Commun.">
        <title>Genome assembly of wild tea tree DASZ reveals pedigree and selection history of tea varieties.</title>
        <authorList>
            <person name="Zhang W."/>
            <person name="Zhang Y."/>
            <person name="Qiu H."/>
            <person name="Guo Y."/>
            <person name="Wan H."/>
            <person name="Zhang X."/>
            <person name="Scossa F."/>
            <person name="Alseekh S."/>
            <person name="Zhang Q."/>
            <person name="Wang P."/>
            <person name="Xu L."/>
            <person name="Schmidt M.H."/>
            <person name="Jia X."/>
            <person name="Li D."/>
            <person name="Zhu A."/>
            <person name="Guo F."/>
            <person name="Chen W."/>
            <person name="Ni D."/>
            <person name="Usadel B."/>
            <person name="Fernie A.R."/>
            <person name="Wen W."/>
        </authorList>
    </citation>
    <scope>NUCLEOTIDE SEQUENCE [LARGE SCALE GENOMIC DNA]</scope>
    <source>
        <strain evidence="5">cv. G240</strain>
    </source>
</reference>
<dbReference type="Gene3D" id="1.20.58.1980">
    <property type="match status" value="1"/>
</dbReference>
<dbReference type="GO" id="GO:0071040">
    <property type="term" value="P:nuclear polyadenylation-dependent antisense transcript catabolic process"/>
    <property type="evidence" value="ECO:0007669"/>
    <property type="project" value="TreeGrafter"/>
</dbReference>
<comment type="caution">
    <text evidence="4">The sequence shown here is derived from an EMBL/GenBank/DDBJ whole genome shotgun (WGS) entry which is preliminary data.</text>
</comment>
<dbReference type="GO" id="GO:0071051">
    <property type="term" value="P:poly(A)-dependent snoRNA 3'-end processing"/>
    <property type="evidence" value="ECO:0007669"/>
    <property type="project" value="TreeGrafter"/>
</dbReference>
<dbReference type="GO" id="GO:0000175">
    <property type="term" value="F:3'-5'-RNA exonuclease activity"/>
    <property type="evidence" value="ECO:0007669"/>
    <property type="project" value="InterPro"/>
</dbReference>
<dbReference type="AlphaFoldDB" id="A0A7J7HSM9"/>
<evidence type="ECO:0000313" key="4">
    <source>
        <dbReference type="EMBL" id="KAF5955639.1"/>
    </source>
</evidence>
<proteinExistence type="inferred from homology"/>
<dbReference type="GO" id="GO:0005730">
    <property type="term" value="C:nucleolus"/>
    <property type="evidence" value="ECO:0007669"/>
    <property type="project" value="TreeGrafter"/>
</dbReference>
<dbReference type="GO" id="GO:0003727">
    <property type="term" value="F:single-stranded RNA binding"/>
    <property type="evidence" value="ECO:0007669"/>
    <property type="project" value="TreeGrafter"/>
</dbReference>
<gene>
    <name evidence="4" type="ORF">HYC85_008495</name>
</gene>
<protein>
    <recommendedName>
        <fullName evidence="3">Kinesin motor domain-containing protein</fullName>
    </recommendedName>
</protein>
<dbReference type="GO" id="GO:0008017">
    <property type="term" value="F:microtubule binding"/>
    <property type="evidence" value="ECO:0007669"/>
    <property type="project" value="InterPro"/>
</dbReference>
<dbReference type="InterPro" id="IPR012337">
    <property type="entry name" value="RNaseH-like_sf"/>
</dbReference>
<accession>A0A7J7HSM9</accession>
<dbReference type="PROSITE" id="PS50067">
    <property type="entry name" value="KINESIN_MOTOR_2"/>
    <property type="match status" value="1"/>
</dbReference>
<dbReference type="EMBL" id="JACBKZ010000003">
    <property type="protein sequence ID" value="KAF5955639.1"/>
    <property type="molecule type" value="Genomic_DNA"/>
</dbReference>
<dbReference type="GO" id="GO:0071044">
    <property type="term" value="P:histone mRNA catabolic process"/>
    <property type="evidence" value="ECO:0007669"/>
    <property type="project" value="TreeGrafter"/>
</dbReference>
<evidence type="ECO:0000259" key="3">
    <source>
        <dbReference type="PROSITE" id="PS50067"/>
    </source>
</evidence>
<name>A0A7J7HSM9_CAMSI</name>
<dbReference type="GO" id="GO:0071038">
    <property type="term" value="P:TRAMP-dependent tRNA surveillance pathway"/>
    <property type="evidence" value="ECO:0007669"/>
    <property type="project" value="TreeGrafter"/>
</dbReference>
<sequence>MCYNLSHLSLPLETLILYSSVSERRCLKTDTDIRQRIEEFRLRRDRIAVTLFSCKLIRCLGCECVELKVPVEDEDQGLKNGCEFETGGGKESKVTSSRDDQFEMNINQVSNYSYAEAEALTDDIEVPVFCKIDQPTRCRYQNADWRLRPLPDEMLRYAREDTHYLLHIYDLMRIWLFSASTESENSDEPLVEGFEVIDIIFDVKHCLQGFVRMAKDLNAIVIAFRGTQERRNLINILAEVSQSGEQRHIPYRDSRLTFLLQESLGGNAKLAMVCAISPVQR</sequence>
<dbReference type="InterPro" id="IPR036397">
    <property type="entry name" value="RNaseH_sf"/>
</dbReference>
<comment type="caution">
    <text evidence="2">Lacks conserved residue(s) required for the propagation of feature annotation.</text>
</comment>
<dbReference type="GO" id="GO:0000467">
    <property type="term" value="P:exonucleolytic trimming to generate mature 3'-end of 5.8S rRNA from tricistronic rRNA transcript (SSU-rRNA, 5.8S rRNA, LSU-rRNA)"/>
    <property type="evidence" value="ECO:0007669"/>
    <property type="project" value="InterPro"/>
</dbReference>
<dbReference type="GO" id="GO:0071039">
    <property type="term" value="P:nuclear polyadenylation-dependent CUT catabolic process"/>
    <property type="evidence" value="ECO:0007669"/>
    <property type="project" value="TreeGrafter"/>
</dbReference>
<dbReference type="Pfam" id="PF01612">
    <property type="entry name" value="DNA_pol_A_exo1"/>
    <property type="match status" value="1"/>
</dbReference>
<dbReference type="GO" id="GO:0003777">
    <property type="term" value="F:microtubule motor activity"/>
    <property type="evidence" value="ECO:0007669"/>
    <property type="project" value="InterPro"/>
</dbReference>
<dbReference type="GO" id="GO:0007018">
    <property type="term" value="P:microtubule-based movement"/>
    <property type="evidence" value="ECO:0007669"/>
    <property type="project" value="InterPro"/>
</dbReference>
<dbReference type="Gene3D" id="3.30.420.10">
    <property type="entry name" value="Ribonuclease H-like superfamily/Ribonuclease H"/>
    <property type="match status" value="1"/>
</dbReference>
<feature type="domain" description="Kinesin motor" evidence="3">
    <location>
        <begin position="232"/>
        <end position="281"/>
    </location>
</feature>
<dbReference type="SMART" id="SM00129">
    <property type="entry name" value="KISc"/>
    <property type="match status" value="1"/>
</dbReference>
<comment type="similarity">
    <text evidence="2">Belongs to the TRAFAC class myosin-kinesin ATPase superfamily. Kinesin family.</text>
</comment>
<dbReference type="InterPro" id="IPR045092">
    <property type="entry name" value="Rrp6-like"/>
</dbReference>
<evidence type="ECO:0000256" key="2">
    <source>
        <dbReference type="PROSITE-ProRule" id="PRU00283"/>
    </source>
</evidence>
<evidence type="ECO:0000256" key="1">
    <source>
        <dbReference type="ARBA" id="ARBA00023175"/>
    </source>
</evidence>
<organism evidence="4 5">
    <name type="scientific">Camellia sinensis</name>
    <name type="common">Tea plant</name>
    <name type="synonym">Thea sinensis</name>
    <dbReference type="NCBI Taxonomy" id="4442"/>
    <lineage>
        <taxon>Eukaryota</taxon>
        <taxon>Viridiplantae</taxon>
        <taxon>Streptophyta</taxon>
        <taxon>Embryophyta</taxon>
        <taxon>Tracheophyta</taxon>
        <taxon>Spermatophyta</taxon>
        <taxon>Magnoliopsida</taxon>
        <taxon>eudicotyledons</taxon>
        <taxon>Gunneridae</taxon>
        <taxon>Pentapetalae</taxon>
        <taxon>asterids</taxon>
        <taxon>Ericales</taxon>
        <taxon>Theaceae</taxon>
        <taxon>Camellia</taxon>
    </lineage>
</organism>
<dbReference type="Proteomes" id="UP000593564">
    <property type="component" value="Unassembled WGS sequence"/>
</dbReference>
<dbReference type="SUPFAM" id="SSF53098">
    <property type="entry name" value="Ribonuclease H-like"/>
    <property type="match status" value="1"/>
</dbReference>
<dbReference type="GO" id="GO:0000176">
    <property type="term" value="C:nuclear exosome (RNase complex)"/>
    <property type="evidence" value="ECO:0007669"/>
    <property type="project" value="TreeGrafter"/>
</dbReference>
<dbReference type="GO" id="GO:0071037">
    <property type="term" value="P:nuclear polyadenylation-dependent snRNA catabolic process"/>
    <property type="evidence" value="ECO:0007669"/>
    <property type="project" value="TreeGrafter"/>
</dbReference>
<keyword evidence="1" id="KW-0505">Motor protein</keyword>
<reference evidence="4 5" key="2">
    <citation type="submission" date="2020-07" db="EMBL/GenBank/DDBJ databases">
        <title>Genome assembly of wild tea tree DASZ reveals pedigree and selection history of tea varieties.</title>
        <authorList>
            <person name="Zhang W."/>
        </authorList>
    </citation>
    <scope>NUCLEOTIDE SEQUENCE [LARGE SCALE GENOMIC DNA]</scope>
    <source>
        <strain evidence="5">cv. G240</strain>
        <tissue evidence="4">Leaf</tissue>
    </source>
</reference>
<dbReference type="InterPro" id="IPR002562">
    <property type="entry name" value="3'-5'_exonuclease_dom"/>
</dbReference>
<dbReference type="GO" id="GO:0071035">
    <property type="term" value="P:nuclear polyadenylation-dependent rRNA catabolic process"/>
    <property type="evidence" value="ECO:0007669"/>
    <property type="project" value="TreeGrafter"/>
</dbReference>
<evidence type="ECO:0000313" key="5">
    <source>
        <dbReference type="Proteomes" id="UP000593564"/>
    </source>
</evidence>
<dbReference type="GO" id="GO:0005524">
    <property type="term" value="F:ATP binding"/>
    <property type="evidence" value="ECO:0007669"/>
    <property type="project" value="InterPro"/>
</dbReference>
<dbReference type="PANTHER" id="PTHR12124:SF47">
    <property type="entry name" value="EXOSOME COMPONENT 10"/>
    <property type="match status" value="1"/>
</dbReference>
<dbReference type="PANTHER" id="PTHR12124">
    <property type="entry name" value="POLYMYOSITIS/SCLERODERMA AUTOANTIGEN-RELATED"/>
    <property type="match status" value="1"/>
</dbReference>
<dbReference type="GO" id="GO:0071036">
    <property type="term" value="P:nuclear polyadenylation-dependent snoRNA catabolic process"/>
    <property type="evidence" value="ECO:0007669"/>
    <property type="project" value="TreeGrafter"/>
</dbReference>
<dbReference type="SUPFAM" id="SSF52540">
    <property type="entry name" value="P-loop containing nucleoside triphosphate hydrolases"/>
    <property type="match status" value="1"/>
</dbReference>
<keyword evidence="5" id="KW-1185">Reference proteome</keyword>